<feature type="domain" description="Ribosomal protein eL8/eL30/eS12/Gadd45" evidence="2">
    <location>
        <begin position="28"/>
        <end position="104"/>
    </location>
</feature>
<dbReference type="GO" id="GO:0005737">
    <property type="term" value="C:cytoplasm"/>
    <property type="evidence" value="ECO:0007669"/>
    <property type="project" value="TreeGrafter"/>
</dbReference>
<accession>V4A4W1</accession>
<evidence type="ECO:0000313" key="3">
    <source>
        <dbReference type="EMBL" id="ESO88301.1"/>
    </source>
</evidence>
<dbReference type="RefSeq" id="XP_009061016.1">
    <property type="nucleotide sequence ID" value="XM_009062768.1"/>
</dbReference>
<comment type="similarity">
    <text evidence="1">Belongs to the GADD45 family.</text>
</comment>
<evidence type="ECO:0000313" key="4">
    <source>
        <dbReference type="Proteomes" id="UP000030746"/>
    </source>
</evidence>
<name>V4A4W1_LOTGI</name>
<dbReference type="KEGG" id="lgi:LOTGIDRAFT_165742"/>
<dbReference type="OrthoDB" id="5976967at2759"/>
<dbReference type="GeneID" id="20240171"/>
<dbReference type="PANTHER" id="PTHR10411:SF8">
    <property type="entry name" value="FI09246P"/>
    <property type="match status" value="1"/>
</dbReference>
<dbReference type="InterPro" id="IPR024824">
    <property type="entry name" value="GADD45"/>
</dbReference>
<evidence type="ECO:0000256" key="1">
    <source>
        <dbReference type="ARBA" id="ARBA00007361"/>
    </source>
</evidence>
<dbReference type="HOGENOM" id="CLU_118164_1_1_1"/>
<evidence type="ECO:0000259" key="2">
    <source>
        <dbReference type="Pfam" id="PF01248"/>
    </source>
</evidence>
<dbReference type="GO" id="GO:0051726">
    <property type="term" value="P:regulation of cell cycle"/>
    <property type="evidence" value="ECO:0007669"/>
    <property type="project" value="InterPro"/>
</dbReference>
<sequence length="164" mass="18756">MTLPEMKESMQIFNSKSKWENDIGELLKECIYQSVEEKRITCGVFDCAKLLKSNPENVMICVLPEAESENISIHIQHTLIEAFCWENDIRILKVKNQQSVGNILCGEKEKNVTDENSAMKPDISCLMIEYSGAKMSSEDQGVIWYHESIIMNTDFPKPVIHLPD</sequence>
<dbReference type="EMBL" id="KB202719">
    <property type="protein sequence ID" value="ESO88301.1"/>
    <property type="molecule type" value="Genomic_DNA"/>
</dbReference>
<dbReference type="Pfam" id="PF01248">
    <property type="entry name" value="Ribosomal_L7Ae"/>
    <property type="match status" value="1"/>
</dbReference>
<organism evidence="3 4">
    <name type="scientific">Lottia gigantea</name>
    <name type="common">Giant owl limpet</name>
    <dbReference type="NCBI Taxonomy" id="225164"/>
    <lineage>
        <taxon>Eukaryota</taxon>
        <taxon>Metazoa</taxon>
        <taxon>Spiralia</taxon>
        <taxon>Lophotrochozoa</taxon>
        <taxon>Mollusca</taxon>
        <taxon>Gastropoda</taxon>
        <taxon>Patellogastropoda</taxon>
        <taxon>Lottioidea</taxon>
        <taxon>Lottiidae</taxon>
        <taxon>Lottia</taxon>
    </lineage>
</organism>
<reference evidence="3 4" key="1">
    <citation type="journal article" date="2013" name="Nature">
        <title>Insights into bilaterian evolution from three spiralian genomes.</title>
        <authorList>
            <person name="Simakov O."/>
            <person name="Marletaz F."/>
            <person name="Cho S.J."/>
            <person name="Edsinger-Gonzales E."/>
            <person name="Havlak P."/>
            <person name="Hellsten U."/>
            <person name="Kuo D.H."/>
            <person name="Larsson T."/>
            <person name="Lv J."/>
            <person name="Arendt D."/>
            <person name="Savage R."/>
            <person name="Osoegawa K."/>
            <person name="de Jong P."/>
            <person name="Grimwood J."/>
            <person name="Chapman J.A."/>
            <person name="Shapiro H."/>
            <person name="Aerts A."/>
            <person name="Otillar R.P."/>
            <person name="Terry A.Y."/>
            <person name="Boore J.L."/>
            <person name="Grigoriev I.V."/>
            <person name="Lindberg D.R."/>
            <person name="Seaver E.C."/>
            <person name="Weisblat D.A."/>
            <person name="Putnam N.H."/>
            <person name="Rokhsar D.S."/>
        </authorList>
    </citation>
    <scope>NUCLEOTIDE SEQUENCE [LARGE SCALE GENOMIC DNA]</scope>
</reference>
<dbReference type="OMA" id="SRSAYDW"/>
<dbReference type="InterPro" id="IPR004038">
    <property type="entry name" value="Ribosomal_eL8/eL30/eS12/Gad45"/>
</dbReference>
<dbReference type="InterPro" id="IPR029064">
    <property type="entry name" value="Ribosomal_eL30-like_sf"/>
</dbReference>
<protein>
    <recommendedName>
        <fullName evidence="2">Ribosomal protein eL8/eL30/eS12/Gadd45 domain-containing protein</fullName>
    </recommendedName>
</protein>
<dbReference type="Gene3D" id="3.30.1330.30">
    <property type="match status" value="1"/>
</dbReference>
<dbReference type="GO" id="GO:0005634">
    <property type="term" value="C:nucleus"/>
    <property type="evidence" value="ECO:0007669"/>
    <property type="project" value="InterPro"/>
</dbReference>
<dbReference type="PANTHER" id="PTHR10411">
    <property type="entry name" value="GROWTH ARREST AND DNA DAMAGE-INDUCIBLE PROTEIN GADD45"/>
    <property type="match status" value="1"/>
</dbReference>
<gene>
    <name evidence="3" type="ORF">LOTGIDRAFT_165742</name>
</gene>
<dbReference type="Proteomes" id="UP000030746">
    <property type="component" value="Unassembled WGS sequence"/>
</dbReference>
<dbReference type="AlphaFoldDB" id="V4A4W1"/>
<dbReference type="CTD" id="20240171"/>
<proteinExistence type="inferred from homology"/>
<keyword evidence="4" id="KW-1185">Reference proteome</keyword>